<comment type="caution">
    <text evidence="6">The sequence shown here is derived from an EMBL/GenBank/DDBJ whole genome shotgun (WGS) entry which is preliminary data.</text>
</comment>
<feature type="coiled-coil region" evidence="1">
    <location>
        <begin position="176"/>
        <end position="231"/>
    </location>
</feature>
<dbReference type="Gene3D" id="1.10.287.470">
    <property type="entry name" value="Helix hairpin bin"/>
    <property type="match status" value="1"/>
</dbReference>
<gene>
    <name evidence="6" type="ORF">IG616_04795</name>
</gene>
<feature type="domain" description="p-hydroxybenzoic acid efflux pump subunit AaeA-like beta-barrel" evidence="5">
    <location>
        <begin position="273"/>
        <end position="363"/>
    </location>
</feature>
<protein>
    <submittedName>
        <fullName evidence="6">HlyD family secretion protein</fullName>
    </submittedName>
</protein>
<dbReference type="SUPFAM" id="SSF111369">
    <property type="entry name" value="HlyD-like secretion proteins"/>
    <property type="match status" value="3"/>
</dbReference>
<proteinExistence type="predicted"/>
<dbReference type="InterPro" id="IPR058624">
    <property type="entry name" value="MdtA-like_HH"/>
</dbReference>
<dbReference type="RefSeq" id="WP_192146997.1">
    <property type="nucleotide sequence ID" value="NZ_JACYXI010000002.1"/>
</dbReference>
<reference evidence="6 7" key="2">
    <citation type="journal article" date="2021" name="Int. J. Syst. Evol. Microbiol.">
        <title>Roseibium litorale sp. nov., isolated from a tidal flat sediment and proposal for the reclassification of Labrenzia polysiphoniae as Roseibium polysiphoniae comb. nov.</title>
        <authorList>
            <person name="Liu Y."/>
            <person name="Pei T."/>
            <person name="Du J."/>
            <person name="Chao M."/>
            <person name="Deng M.R."/>
            <person name="Zhu H."/>
        </authorList>
    </citation>
    <scope>NUCLEOTIDE SEQUENCE [LARGE SCALE GENOMIC DNA]</scope>
    <source>
        <strain evidence="6 7">4C16A</strain>
    </source>
</reference>
<dbReference type="Proteomes" id="UP000632063">
    <property type="component" value="Unassembled WGS sequence"/>
</dbReference>
<feature type="region of interest" description="Disordered" evidence="2">
    <location>
        <begin position="1"/>
        <end position="22"/>
    </location>
</feature>
<dbReference type="PANTHER" id="PTHR30386:SF24">
    <property type="entry name" value="MULTIDRUG RESISTANCE EFFLUX PUMP"/>
    <property type="match status" value="1"/>
</dbReference>
<feature type="domain" description="Multidrug resistance protein MdtA-like barrel-sandwich hybrid" evidence="4">
    <location>
        <begin position="71"/>
        <end position="266"/>
    </location>
</feature>
<dbReference type="PANTHER" id="PTHR30386">
    <property type="entry name" value="MEMBRANE FUSION SUBUNIT OF EMRAB-TOLC MULTIDRUG EFFLUX PUMP"/>
    <property type="match status" value="1"/>
</dbReference>
<dbReference type="Gene3D" id="2.40.30.170">
    <property type="match status" value="1"/>
</dbReference>
<evidence type="ECO:0000313" key="6">
    <source>
        <dbReference type="EMBL" id="MBD8890852.1"/>
    </source>
</evidence>
<keyword evidence="7" id="KW-1185">Reference proteome</keyword>
<organism evidence="6 7">
    <name type="scientific">Roseibium litorale</name>
    <dbReference type="NCBI Taxonomy" id="2803841"/>
    <lineage>
        <taxon>Bacteria</taxon>
        <taxon>Pseudomonadati</taxon>
        <taxon>Pseudomonadota</taxon>
        <taxon>Alphaproteobacteria</taxon>
        <taxon>Hyphomicrobiales</taxon>
        <taxon>Stappiaceae</taxon>
        <taxon>Roseibium</taxon>
    </lineage>
</organism>
<feature type="domain" description="Multidrug resistance protein MdtA-like alpha-helical hairpin" evidence="3">
    <location>
        <begin position="140"/>
        <end position="204"/>
    </location>
</feature>
<dbReference type="InterPro" id="IPR058625">
    <property type="entry name" value="MdtA-like_BSH"/>
</dbReference>
<evidence type="ECO:0000259" key="3">
    <source>
        <dbReference type="Pfam" id="PF25876"/>
    </source>
</evidence>
<dbReference type="Pfam" id="PF25917">
    <property type="entry name" value="BSH_RND"/>
    <property type="match status" value="1"/>
</dbReference>
<sequence>MSEKIEAPAEAPQTKSVASGPAKQKSGKAKKILTIVLLAGVSLSGFEGYKWWTHGRFVEETDDAYVTADITTVLSKVSGYVSEIAVSDNEIVRQGDVLLTIDDGDYKLALQAAKDALNSAKVTVNRIGDQIKAGEASVLEARAGVKSAEAALEDSNLTYKRQESLTKSSVASQATLDSARTSQMSAEAKLEQAKAAVAIAQANIAVLQGQKKEAEQAVKSAQTSLEKAQRDLDFTIVRATVDGIVGNRAAQVGSFLQAGSRIAAIVPLSEAHISANFKETQLGEIRQGASVKVSVDAYPDATLTGKVESISPATGSVFSLLPSENATGNFTKVVQRVPVKIVVAPEELAAHPLRAGMSVIVEVDTRTGGEGKPAELAFKN</sequence>
<keyword evidence="1" id="KW-0175">Coiled coil</keyword>
<evidence type="ECO:0000259" key="5">
    <source>
        <dbReference type="Pfam" id="PF25963"/>
    </source>
</evidence>
<evidence type="ECO:0000256" key="2">
    <source>
        <dbReference type="SAM" id="MobiDB-lite"/>
    </source>
</evidence>
<accession>A0ABR9CJ51</accession>
<dbReference type="InterPro" id="IPR050739">
    <property type="entry name" value="MFP"/>
</dbReference>
<evidence type="ECO:0000256" key="1">
    <source>
        <dbReference type="SAM" id="Coils"/>
    </source>
</evidence>
<evidence type="ECO:0000259" key="4">
    <source>
        <dbReference type="Pfam" id="PF25917"/>
    </source>
</evidence>
<evidence type="ECO:0000313" key="7">
    <source>
        <dbReference type="Proteomes" id="UP000632063"/>
    </source>
</evidence>
<dbReference type="EMBL" id="JACYXI010000002">
    <property type="protein sequence ID" value="MBD8890852.1"/>
    <property type="molecule type" value="Genomic_DNA"/>
</dbReference>
<reference evidence="7" key="1">
    <citation type="submission" date="2020-09" db="EMBL/GenBank/DDBJ databases">
        <title>The genome sequence of strain Labrenzia suaedae 4C16A.</title>
        <authorList>
            <person name="Liu Y."/>
        </authorList>
    </citation>
    <scope>NUCLEOTIDE SEQUENCE [LARGE SCALE GENOMIC DNA]</scope>
    <source>
        <strain evidence="7">4C16A</strain>
    </source>
</reference>
<dbReference type="InterPro" id="IPR058634">
    <property type="entry name" value="AaeA-lik-b-barrel"/>
</dbReference>
<dbReference type="Pfam" id="PF25963">
    <property type="entry name" value="Beta-barrel_AAEA"/>
    <property type="match status" value="1"/>
</dbReference>
<name>A0ABR9CJ51_9HYPH</name>
<dbReference type="Gene3D" id="2.40.50.100">
    <property type="match status" value="1"/>
</dbReference>
<dbReference type="Pfam" id="PF25876">
    <property type="entry name" value="HH_MFP_RND"/>
    <property type="match status" value="1"/>
</dbReference>